<dbReference type="Proteomes" id="UP000830583">
    <property type="component" value="Chromosome"/>
</dbReference>
<reference evidence="2" key="1">
    <citation type="submission" date="2022-04" db="EMBL/GenBank/DDBJ databases">
        <title>Consumption of N2O by Flavobacterium azooxidireducens sp. nov. isolated from Decomposing Leaf Litter of Phragmites australis (Cav.).</title>
        <authorList>
            <person name="Behrendt U."/>
            <person name="Spanner T."/>
            <person name="Augustin J."/>
            <person name="Horn M.A."/>
            <person name="Kolb S."/>
            <person name="Ulrich A."/>
        </authorList>
    </citation>
    <scope>NUCLEOTIDE SEQUENCE</scope>
    <source>
        <strain evidence="2">IGB 4-14</strain>
    </source>
</reference>
<proteinExistence type="predicted"/>
<dbReference type="Gene3D" id="2.60.40.1120">
    <property type="entry name" value="Carboxypeptidase-like, regulatory domain"/>
    <property type="match status" value="1"/>
</dbReference>
<gene>
    <name evidence="2" type="ORF">M0M57_06670</name>
</gene>
<dbReference type="Pfam" id="PF13715">
    <property type="entry name" value="CarbopepD_reg_2"/>
    <property type="match status" value="1"/>
</dbReference>
<keyword evidence="1" id="KW-0732">Signal</keyword>
<evidence type="ECO:0000313" key="2">
    <source>
        <dbReference type="EMBL" id="UPQ80517.1"/>
    </source>
</evidence>
<organism evidence="2 3">
    <name type="scientific">Flavobacterium azooxidireducens</name>
    <dbReference type="NCBI Taxonomy" id="1871076"/>
    <lineage>
        <taxon>Bacteria</taxon>
        <taxon>Pseudomonadati</taxon>
        <taxon>Bacteroidota</taxon>
        <taxon>Flavobacteriia</taxon>
        <taxon>Flavobacteriales</taxon>
        <taxon>Flavobacteriaceae</taxon>
        <taxon>Flavobacterium</taxon>
    </lineage>
</organism>
<evidence type="ECO:0000313" key="3">
    <source>
        <dbReference type="Proteomes" id="UP000830583"/>
    </source>
</evidence>
<dbReference type="RefSeq" id="WP_248436411.1">
    <property type="nucleotide sequence ID" value="NZ_CP096205.1"/>
</dbReference>
<name>A0ABY4KI73_9FLAO</name>
<feature type="signal peptide" evidence="1">
    <location>
        <begin position="1"/>
        <end position="19"/>
    </location>
</feature>
<accession>A0ABY4KI73</accession>
<dbReference type="EMBL" id="CP096205">
    <property type="protein sequence ID" value="UPQ80517.1"/>
    <property type="molecule type" value="Genomic_DNA"/>
</dbReference>
<dbReference type="SUPFAM" id="SSF49464">
    <property type="entry name" value="Carboxypeptidase regulatory domain-like"/>
    <property type="match status" value="1"/>
</dbReference>
<protein>
    <submittedName>
        <fullName evidence="2">Carboxypeptidase-like regulatory domain-containing protein</fullName>
    </submittedName>
</protein>
<keyword evidence="3" id="KW-1185">Reference proteome</keyword>
<dbReference type="InterPro" id="IPR008969">
    <property type="entry name" value="CarboxyPept-like_regulatory"/>
</dbReference>
<feature type="chain" id="PRO_5046250081" evidence="1">
    <location>
        <begin position="20"/>
        <end position="291"/>
    </location>
</feature>
<evidence type="ECO:0000256" key="1">
    <source>
        <dbReference type="SAM" id="SignalP"/>
    </source>
</evidence>
<sequence>MIKTKLLLFLLLTISTLTAQISGTVKDSLTGKPIPYVNIWVENENIGTTSNENGFFNLDLNDNKNIVFSALGYETKTISSLENVLLHPKIYQLEEVIVENLKKTKELEIGDAKKIQHTHLSGDKPWIYGKLFPFQEKYIETPYIKQITFFSKSEIKEAKIKIRIYEMNDSIPSNDLLHEELIVSVKKGMRKNTIDVSKNNIKFSEKGIVVGLEWLIIDENKYIFEYKIDKSKSKNERINYAPSLVINYSETEISFRYYGGKWIKNKIHKSNDGKIWDNKVLTPAINLTLTN</sequence>